<reference evidence="2 3" key="1">
    <citation type="journal article" date="2024" name="Nat. Commun.">
        <title>Phylogenomics reveals the evolutionary origins of lichenization in chlorophyte algae.</title>
        <authorList>
            <person name="Puginier C."/>
            <person name="Libourel C."/>
            <person name="Otte J."/>
            <person name="Skaloud P."/>
            <person name="Haon M."/>
            <person name="Grisel S."/>
            <person name="Petersen M."/>
            <person name="Berrin J.G."/>
            <person name="Delaux P.M."/>
            <person name="Dal Grande F."/>
            <person name="Keller J."/>
        </authorList>
    </citation>
    <scope>NUCLEOTIDE SEQUENCE [LARGE SCALE GENOMIC DNA]</scope>
    <source>
        <strain evidence="2 3">SAG 2523</strain>
    </source>
</reference>
<organism evidence="2 3">
    <name type="scientific">Apatococcus fuscideae</name>
    <dbReference type="NCBI Taxonomy" id="2026836"/>
    <lineage>
        <taxon>Eukaryota</taxon>
        <taxon>Viridiplantae</taxon>
        <taxon>Chlorophyta</taxon>
        <taxon>core chlorophytes</taxon>
        <taxon>Trebouxiophyceae</taxon>
        <taxon>Chlorellales</taxon>
        <taxon>Chlorellaceae</taxon>
        <taxon>Apatococcus</taxon>
    </lineage>
</organism>
<name>A0AAW1SWL1_9CHLO</name>
<evidence type="ECO:0008006" key="4">
    <source>
        <dbReference type="Google" id="ProtNLM"/>
    </source>
</evidence>
<dbReference type="Proteomes" id="UP001485043">
    <property type="component" value="Unassembled WGS sequence"/>
</dbReference>
<sequence length="105" mass="11913">MERQESRSAAEELEFEEAETPPSKRSKGNSGASNSAGQHQPRRRAGRPILPVKNPSGGALTQEQMRLVRRRMHNRESARRSRGKRQAVYEEQSDKVYHSNSSPQN</sequence>
<evidence type="ECO:0000256" key="1">
    <source>
        <dbReference type="SAM" id="MobiDB-lite"/>
    </source>
</evidence>
<dbReference type="EMBL" id="JALJOV010000761">
    <property type="protein sequence ID" value="KAK9861428.1"/>
    <property type="molecule type" value="Genomic_DNA"/>
</dbReference>
<evidence type="ECO:0000313" key="3">
    <source>
        <dbReference type="Proteomes" id="UP001485043"/>
    </source>
</evidence>
<keyword evidence="3" id="KW-1185">Reference proteome</keyword>
<accession>A0AAW1SWL1</accession>
<gene>
    <name evidence="2" type="ORF">WJX84_000477</name>
</gene>
<comment type="caution">
    <text evidence="2">The sequence shown here is derived from an EMBL/GenBank/DDBJ whole genome shotgun (WGS) entry which is preliminary data.</text>
</comment>
<proteinExistence type="predicted"/>
<evidence type="ECO:0000313" key="2">
    <source>
        <dbReference type="EMBL" id="KAK9861428.1"/>
    </source>
</evidence>
<feature type="region of interest" description="Disordered" evidence="1">
    <location>
        <begin position="1"/>
        <end position="105"/>
    </location>
</feature>
<protein>
    <recommendedName>
        <fullName evidence="4">BZIP domain-containing protein</fullName>
    </recommendedName>
</protein>
<dbReference type="AlphaFoldDB" id="A0AAW1SWL1"/>
<feature type="compositionally biased region" description="Basic and acidic residues" evidence="1">
    <location>
        <begin position="1"/>
        <end position="10"/>
    </location>
</feature>